<dbReference type="GO" id="GO:0004719">
    <property type="term" value="F:protein-L-isoaspartate (D-aspartate) O-methyltransferase activity"/>
    <property type="evidence" value="ECO:0007669"/>
    <property type="project" value="InterPro"/>
</dbReference>
<sequence length="217" mass="23253">MTDFAARRTMMVDNQIRPADVTKFPIIEAMLAVPREAFVPADKRDAAYLGENIDLGQGRVLLDPRTLAKMLDALDIHADELVLDIGTGTGYSAAVAARLAEAVIALEEDEALISDGNAALTSEGADNVVLHEGPLSEGAATHGPYDVIMIQGAVEHLPEGVTDQLKEGGRIAVLFAEGHLGVVRIGYRIDGRINWRFAFNAGAPVLPGFERHQAFTL</sequence>
<protein>
    <recommendedName>
        <fullName evidence="2">Protein-L-isoaspartate O-methyltransferase</fullName>
    </recommendedName>
    <alternativeName>
        <fullName evidence="3">Protein L-isoaspartyl methyltransferase</fullName>
    </alternativeName>
</protein>
<comment type="caution">
    <text evidence="4">The sequence shown here is derived from an EMBL/GenBank/DDBJ whole genome shotgun (WGS) entry which is preliminary data.</text>
</comment>
<dbReference type="PANTHER" id="PTHR11579:SF18">
    <property type="entry name" value="PROTEIN-L-ISOASPARTATE O-METHYLTRANSFERASE"/>
    <property type="match status" value="1"/>
</dbReference>
<keyword evidence="4" id="KW-0808">Transferase</keyword>
<name>A3TUP1_PSEBH</name>
<dbReference type="GO" id="GO:0005737">
    <property type="term" value="C:cytoplasm"/>
    <property type="evidence" value="ECO:0007669"/>
    <property type="project" value="TreeGrafter"/>
</dbReference>
<keyword evidence="4" id="KW-0489">Methyltransferase</keyword>
<keyword evidence="5" id="KW-1185">Reference proteome</keyword>
<organism evidence="4 5">
    <name type="scientific">Pseudooceanicola batsensis (strain ATCC BAA-863 / DSM 15984 / KCTC 12145 / HTCC2597)</name>
    <name type="common">Oceanicola batsensis</name>
    <dbReference type="NCBI Taxonomy" id="252305"/>
    <lineage>
        <taxon>Bacteria</taxon>
        <taxon>Pseudomonadati</taxon>
        <taxon>Pseudomonadota</taxon>
        <taxon>Alphaproteobacteria</taxon>
        <taxon>Rhodobacterales</taxon>
        <taxon>Paracoccaceae</taxon>
        <taxon>Pseudooceanicola</taxon>
    </lineage>
</organism>
<dbReference type="Gene3D" id="3.40.50.150">
    <property type="entry name" value="Vaccinia Virus protein VP39"/>
    <property type="match status" value="1"/>
</dbReference>
<gene>
    <name evidence="4" type="ORF">OB2597_08844</name>
</gene>
<dbReference type="OrthoDB" id="9798496at2"/>
<dbReference type="EMBL" id="AAMO01000002">
    <property type="protein sequence ID" value="EAQ04237.1"/>
    <property type="molecule type" value="Genomic_DNA"/>
</dbReference>
<evidence type="ECO:0000313" key="5">
    <source>
        <dbReference type="Proteomes" id="UP000004318"/>
    </source>
</evidence>
<dbReference type="STRING" id="252305.OB2597_08844"/>
<reference evidence="4 5" key="1">
    <citation type="journal article" date="2010" name="J. Bacteriol.">
        <title>Genome sequences of Oceanicola granulosus HTCC2516(T) and Oceanicola batsensis HTCC2597(TDelta).</title>
        <authorList>
            <person name="Thrash J.C."/>
            <person name="Cho J.C."/>
            <person name="Vergin K.L."/>
            <person name="Giovannoni S.J."/>
        </authorList>
    </citation>
    <scope>NUCLEOTIDE SEQUENCE [LARGE SCALE GENOMIC DNA]</scope>
    <source>
        <strain evidence="5">ATCC BAA-863 / DSM 15984 / KCTC 12145 / HTCC2597</strain>
    </source>
</reference>
<dbReference type="CDD" id="cd02440">
    <property type="entry name" value="AdoMet_MTases"/>
    <property type="match status" value="1"/>
</dbReference>
<dbReference type="Pfam" id="PF01135">
    <property type="entry name" value="PCMT"/>
    <property type="match status" value="1"/>
</dbReference>
<dbReference type="GO" id="GO:0032259">
    <property type="term" value="P:methylation"/>
    <property type="evidence" value="ECO:0007669"/>
    <property type="project" value="UniProtKB-KW"/>
</dbReference>
<evidence type="ECO:0000256" key="2">
    <source>
        <dbReference type="ARBA" id="ARBA00013346"/>
    </source>
</evidence>
<proteinExistence type="inferred from homology"/>
<accession>A3TUP1</accession>
<dbReference type="InterPro" id="IPR000682">
    <property type="entry name" value="PCMT"/>
</dbReference>
<dbReference type="AlphaFoldDB" id="A3TUP1"/>
<dbReference type="PANTHER" id="PTHR11579">
    <property type="entry name" value="PROTEIN-L-ISOASPARTATE O-METHYLTRANSFERASE"/>
    <property type="match status" value="1"/>
</dbReference>
<dbReference type="SUPFAM" id="SSF53335">
    <property type="entry name" value="S-adenosyl-L-methionine-dependent methyltransferases"/>
    <property type="match status" value="1"/>
</dbReference>
<dbReference type="Proteomes" id="UP000004318">
    <property type="component" value="Unassembled WGS sequence"/>
</dbReference>
<dbReference type="InterPro" id="IPR029063">
    <property type="entry name" value="SAM-dependent_MTases_sf"/>
</dbReference>
<comment type="similarity">
    <text evidence="1">Belongs to the methyltransferase superfamily. L-isoaspartyl/D-aspartyl protein methyltransferase family.</text>
</comment>
<evidence type="ECO:0000256" key="3">
    <source>
        <dbReference type="ARBA" id="ARBA00030757"/>
    </source>
</evidence>
<evidence type="ECO:0000313" key="4">
    <source>
        <dbReference type="EMBL" id="EAQ04237.1"/>
    </source>
</evidence>
<dbReference type="RefSeq" id="WP_009805991.1">
    <property type="nucleotide sequence ID" value="NZ_CH724131.1"/>
</dbReference>
<dbReference type="eggNOG" id="COG2518">
    <property type="taxonomic scope" value="Bacteria"/>
</dbReference>
<dbReference type="HOGENOM" id="CLU_055432_2_1_5"/>
<evidence type="ECO:0000256" key="1">
    <source>
        <dbReference type="ARBA" id="ARBA00005369"/>
    </source>
</evidence>